<proteinExistence type="predicted"/>
<accession>A0AAD7WI66</accession>
<organism evidence="1 2">
    <name type="scientific">Aldrovandia affinis</name>
    <dbReference type="NCBI Taxonomy" id="143900"/>
    <lineage>
        <taxon>Eukaryota</taxon>
        <taxon>Metazoa</taxon>
        <taxon>Chordata</taxon>
        <taxon>Craniata</taxon>
        <taxon>Vertebrata</taxon>
        <taxon>Euteleostomi</taxon>
        <taxon>Actinopterygii</taxon>
        <taxon>Neopterygii</taxon>
        <taxon>Teleostei</taxon>
        <taxon>Notacanthiformes</taxon>
        <taxon>Halosauridae</taxon>
        <taxon>Aldrovandia</taxon>
    </lineage>
</organism>
<gene>
    <name evidence="1" type="ORF">AAFF_G00438360</name>
</gene>
<evidence type="ECO:0000313" key="2">
    <source>
        <dbReference type="Proteomes" id="UP001221898"/>
    </source>
</evidence>
<dbReference type="AlphaFoldDB" id="A0AAD7WI66"/>
<name>A0AAD7WI66_9TELE</name>
<dbReference type="EMBL" id="JAINUG010000097">
    <property type="protein sequence ID" value="KAJ8397560.1"/>
    <property type="molecule type" value="Genomic_DNA"/>
</dbReference>
<comment type="caution">
    <text evidence="1">The sequence shown here is derived from an EMBL/GenBank/DDBJ whole genome shotgun (WGS) entry which is preliminary data.</text>
</comment>
<protein>
    <submittedName>
        <fullName evidence="1">Uncharacterized protein</fullName>
    </submittedName>
</protein>
<evidence type="ECO:0000313" key="1">
    <source>
        <dbReference type="EMBL" id="KAJ8397560.1"/>
    </source>
</evidence>
<sequence>MLVIRTKGQVLSTEEVWVSGTLYRCPFCSENVYQPSQRHRLLAYLESHRFHHIHLSTGLPYNETHSLQLLPQIVY</sequence>
<keyword evidence="2" id="KW-1185">Reference proteome</keyword>
<reference evidence="1" key="1">
    <citation type="journal article" date="2023" name="Science">
        <title>Genome structures resolve the early diversification of teleost fishes.</title>
        <authorList>
            <person name="Parey E."/>
            <person name="Louis A."/>
            <person name="Montfort J."/>
            <person name="Bouchez O."/>
            <person name="Roques C."/>
            <person name="Iampietro C."/>
            <person name="Lluch J."/>
            <person name="Castinel A."/>
            <person name="Donnadieu C."/>
            <person name="Desvignes T."/>
            <person name="Floi Bucao C."/>
            <person name="Jouanno E."/>
            <person name="Wen M."/>
            <person name="Mejri S."/>
            <person name="Dirks R."/>
            <person name="Jansen H."/>
            <person name="Henkel C."/>
            <person name="Chen W.J."/>
            <person name="Zahm M."/>
            <person name="Cabau C."/>
            <person name="Klopp C."/>
            <person name="Thompson A.W."/>
            <person name="Robinson-Rechavi M."/>
            <person name="Braasch I."/>
            <person name="Lecointre G."/>
            <person name="Bobe J."/>
            <person name="Postlethwait J.H."/>
            <person name="Berthelot C."/>
            <person name="Roest Crollius H."/>
            <person name="Guiguen Y."/>
        </authorList>
    </citation>
    <scope>NUCLEOTIDE SEQUENCE</scope>
    <source>
        <strain evidence="1">NC1722</strain>
    </source>
</reference>
<dbReference type="Proteomes" id="UP001221898">
    <property type="component" value="Unassembled WGS sequence"/>
</dbReference>